<dbReference type="OrthoDB" id="7423265at2759"/>
<name>A0A6H5I385_9HYME</name>
<dbReference type="EMBL" id="CADCXV010000450">
    <property type="protein sequence ID" value="CAB0030300.1"/>
    <property type="molecule type" value="Genomic_DNA"/>
</dbReference>
<sequence>RSKATTPIDDHTSSRIERIYSKLDDMYRKQHVNFKAFMRAVDSINRGVNEGEVGVRICPSYSSAALDSSG</sequence>
<evidence type="ECO:0000313" key="2">
    <source>
        <dbReference type="Proteomes" id="UP000479190"/>
    </source>
</evidence>
<keyword evidence="2" id="KW-1185">Reference proteome</keyword>
<evidence type="ECO:0000313" key="1">
    <source>
        <dbReference type="EMBL" id="CAB0030300.1"/>
    </source>
</evidence>
<reference evidence="1 2" key="1">
    <citation type="submission" date="2020-02" db="EMBL/GenBank/DDBJ databases">
        <authorList>
            <person name="Ferguson B K."/>
        </authorList>
    </citation>
    <scope>NUCLEOTIDE SEQUENCE [LARGE SCALE GENOMIC DNA]</scope>
</reference>
<organism evidence="1 2">
    <name type="scientific">Trichogramma brassicae</name>
    <dbReference type="NCBI Taxonomy" id="86971"/>
    <lineage>
        <taxon>Eukaryota</taxon>
        <taxon>Metazoa</taxon>
        <taxon>Ecdysozoa</taxon>
        <taxon>Arthropoda</taxon>
        <taxon>Hexapoda</taxon>
        <taxon>Insecta</taxon>
        <taxon>Pterygota</taxon>
        <taxon>Neoptera</taxon>
        <taxon>Endopterygota</taxon>
        <taxon>Hymenoptera</taxon>
        <taxon>Apocrita</taxon>
        <taxon>Proctotrupomorpha</taxon>
        <taxon>Chalcidoidea</taxon>
        <taxon>Trichogrammatidae</taxon>
        <taxon>Trichogramma</taxon>
    </lineage>
</organism>
<dbReference type="Proteomes" id="UP000479190">
    <property type="component" value="Unassembled WGS sequence"/>
</dbReference>
<accession>A0A6H5I385</accession>
<dbReference type="AlphaFoldDB" id="A0A6H5I385"/>
<gene>
    <name evidence="1" type="ORF">TBRA_LOCUS2307</name>
</gene>
<protein>
    <submittedName>
        <fullName evidence="1">Uncharacterized protein</fullName>
    </submittedName>
</protein>
<feature type="non-terminal residue" evidence="1">
    <location>
        <position position="1"/>
    </location>
</feature>
<proteinExistence type="predicted"/>